<evidence type="ECO:0000313" key="2">
    <source>
        <dbReference type="Proteomes" id="UP000294480"/>
    </source>
</evidence>
<name>A0A4R6YB56_9BURK</name>
<reference evidence="1 2" key="1">
    <citation type="submission" date="2019-03" db="EMBL/GenBank/DDBJ databases">
        <title>Genomic Encyclopedia of Type Strains, Phase IV (KMG-IV): sequencing the most valuable type-strain genomes for metagenomic binning, comparative biology and taxonomic classification.</title>
        <authorList>
            <person name="Goeker M."/>
        </authorList>
    </citation>
    <scope>NUCLEOTIDE SEQUENCE [LARGE SCALE GENOMIC DNA]</scope>
    <source>
        <strain evidence="1 2">DSM 102852</strain>
    </source>
</reference>
<proteinExistence type="predicted"/>
<gene>
    <name evidence="1" type="ORF">DFR44_10251</name>
</gene>
<sequence>MIGNSSNNGTLSNYKGLAHSDSKKWCAVFDTFIR</sequence>
<evidence type="ECO:0000313" key="1">
    <source>
        <dbReference type="EMBL" id="TDR32755.1"/>
    </source>
</evidence>
<comment type="caution">
    <text evidence="1">The sequence shown here is derived from an EMBL/GenBank/DDBJ whole genome shotgun (WGS) entry which is preliminary data.</text>
</comment>
<keyword evidence="2" id="KW-1185">Reference proteome</keyword>
<accession>A0A4R6YB56</accession>
<dbReference type="EMBL" id="SNZE01000002">
    <property type="protein sequence ID" value="TDR32755.1"/>
    <property type="molecule type" value="Genomic_DNA"/>
</dbReference>
<dbReference type="Proteomes" id="UP000294480">
    <property type="component" value="Unassembled WGS sequence"/>
</dbReference>
<organism evidence="1 2">
    <name type="scientific">Hydromonas duriensis</name>
    <dbReference type="NCBI Taxonomy" id="1527608"/>
    <lineage>
        <taxon>Bacteria</taxon>
        <taxon>Pseudomonadati</taxon>
        <taxon>Pseudomonadota</taxon>
        <taxon>Betaproteobacteria</taxon>
        <taxon>Burkholderiales</taxon>
        <taxon>Burkholderiaceae</taxon>
        <taxon>Hydromonas</taxon>
    </lineage>
</organism>
<protein>
    <submittedName>
        <fullName evidence="1">Uncharacterized protein</fullName>
    </submittedName>
</protein>
<dbReference type="AlphaFoldDB" id="A0A4R6YB56"/>